<evidence type="ECO:0000313" key="3">
    <source>
        <dbReference type="Proteomes" id="UP001223743"/>
    </source>
</evidence>
<protein>
    <submittedName>
        <fullName evidence="2">Uncharacterized protein</fullName>
    </submittedName>
</protein>
<feature type="compositionally biased region" description="Basic and acidic residues" evidence="1">
    <location>
        <begin position="69"/>
        <end position="80"/>
    </location>
</feature>
<keyword evidence="3" id="KW-1185">Reference proteome</keyword>
<dbReference type="EMBL" id="JAUSWJ010000001">
    <property type="protein sequence ID" value="MDQ0515022.1"/>
    <property type="molecule type" value="Genomic_DNA"/>
</dbReference>
<gene>
    <name evidence="2" type="ORF">QO015_000635</name>
</gene>
<evidence type="ECO:0000256" key="1">
    <source>
        <dbReference type="SAM" id="MobiDB-lite"/>
    </source>
</evidence>
<proteinExistence type="predicted"/>
<organism evidence="2 3">
    <name type="scientific">Kaistia geumhonensis</name>
    <dbReference type="NCBI Taxonomy" id="410839"/>
    <lineage>
        <taxon>Bacteria</taxon>
        <taxon>Pseudomonadati</taxon>
        <taxon>Pseudomonadota</taxon>
        <taxon>Alphaproteobacteria</taxon>
        <taxon>Hyphomicrobiales</taxon>
        <taxon>Kaistiaceae</taxon>
        <taxon>Kaistia</taxon>
    </lineage>
</organism>
<sequence>MVKVRNGLRLMLGNQADRAAVRGALGRHSMPEQTPATRRRSQRRSSGSRTGERGLEPTDPIVSVYPLPMDEKRAREEASRARRLGKKLPIGHPYRGLPLWLPYWLARLINGSAASSKPKKD</sequence>
<reference evidence="2 3" key="1">
    <citation type="submission" date="2023-07" db="EMBL/GenBank/DDBJ databases">
        <title>Genomic Encyclopedia of Type Strains, Phase IV (KMG-IV): sequencing the most valuable type-strain genomes for metagenomic binning, comparative biology and taxonomic classification.</title>
        <authorList>
            <person name="Goeker M."/>
        </authorList>
    </citation>
    <scope>NUCLEOTIDE SEQUENCE [LARGE SCALE GENOMIC DNA]</scope>
    <source>
        <strain evidence="2 3">B1-1</strain>
    </source>
</reference>
<feature type="region of interest" description="Disordered" evidence="1">
    <location>
        <begin position="20"/>
        <end position="83"/>
    </location>
</feature>
<accession>A0ABU0M243</accession>
<comment type="caution">
    <text evidence="2">The sequence shown here is derived from an EMBL/GenBank/DDBJ whole genome shotgun (WGS) entry which is preliminary data.</text>
</comment>
<evidence type="ECO:0000313" key="2">
    <source>
        <dbReference type="EMBL" id="MDQ0515022.1"/>
    </source>
</evidence>
<dbReference type="RefSeq" id="WP_266281503.1">
    <property type="nucleotide sequence ID" value="NZ_JAPKNF010000001.1"/>
</dbReference>
<dbReference type="Proteomes" id="UP001223743">
    <property type="component" value="Unassembled WGS sequence"/>
</dbReference>
<name>A0ABU0M243_9HYPH</name>